<reference evidence="2" key="1">
    <citation type="submission" date="2022-07" db="EMBL/GenBank/DDBJ databases">
        <title>Isolation, identification, and degradation of a PFOSA degrading strain from sewage treatment plant.</title>
        <authorList>
            <person name="Zhang L."/>
            <person name="Huo Y."/>
        </authorList>
    </citation>
    <scope>NUCLEOTIDE SEQUENCE</scope>
    <source>
        <strain evidence="2">C1</strain>
    </source>
</reference>
<dbReference type="InterPro" id="IPR025238">
    <property type="entry name" value="DUF4184"/>
</dbReference>
<name>A0ABY5IPL2_9FLAO</name>
<dbReference type="RefSeq" id="WP_256550472.1">
    <property type="nucleotide sequence ID" value="NZ_CP101751.1"/>
</dbReference>
<proteinExistence type="predicted"/>
<keyword evidence="1" id="KW-0812">Transmembrane</keyword>
<organism evidence="2 3">
    <name type="scientific">Flavobacterium cerinum</name>
    <dbReference type="NCBI Taxonomy" id="2502784"/>
    <lineage>
        <taxon>Bacteria</taxon>
        <taxon>Pseudomonadati</taxon>
        <taxon>Bacteroidota</taxon>
        <taxon>Flavobacteriia</taxon>
        <taxon>Flavobacteriales</taxon>
        <taxon>Flavobacteriaceae</taxon>
        <taxon>Flavobacterium</taxon>
    </lineage>
</organism>
<sequence length="245" mass="28148">MPFTFSHPAIVLPLPHIKKQWFSLTGLIIGSLTPDFEYFLRMRIQSDYSHTISGLFWFDLPLGFVLAYIFHNIVRNSLFENLPLFLKSRLISFNKFNWNQYCKKKVFIVIVSILIGAMSHIFWDSFTHENGYFVQHIPVLSTTTNVFDYSIPVLKILQHLSTVGGGIVILFALLRLPKEKDISVRFNWQYWSILSGLALLIVILRLLSGLNYKLYGHLIVTIIAACLIALTVTGILERLKSSILK</sequence>
<accession>A0ABY5IPL2</accession>
<evidence type="ECO:0000313" key="2">
    <source>
        <dbReference type="EMBL" id="UUC44788.1"/>
    </source>
</evidence>
<gene>
    <name evidence="2" type="ORF">NOX80_14265</name>
</gene>
<dbReference type="Proteomes" id="UP001059844">
    <property type="component" value="Chromosome"/>
</dbReference>
<keyword evidence="1" id="KW-0472">Membrane</keyword>
<keyword evidence="1" id="KW-1133">Transmembrane helix</keyword>
<protein>
    <submittedName>
        <fullName evidence="2">DUF4184 family protein</fullName>
    </submittedName>
</protein>
<evidence type="ECO:0000313" key="3">
    <source>
        <dbReference type="Proteomes" id="UP001059844"/>
    </source>
</evidence>
<feature type="transmembrane region" description="Helical" evidence="1">
    <location>
        <begin position="106"/>
        <end position="123"/>
    </location>
</feature>
<feature type="transmembrane region" description="Helical" evidence="1">
    <location>
        <begin position="188"/>
        <end position="208"/>
    </location>
</feature>
<feature type="transmembrane region" description="Helical" evidence="1">
    <location>
        <begin position="214"/>
        <end position="236"/>
    </location>
</feature>
<feature type="transmembrane region" description="Helical" evidence="1">
    <location>
        <begin position="156"/>
        <end position="176"/>
    </location>
</feature>
<evidence type="ECO:0000256" key="1">
    <source>
        <dbReference type="SAM" id="Phobius"/>
    </source>
</evidence>
<keyword evidence="3" id="KW-1185">Reference proteome</keyword>
<feature type="transmembrane region" description="Helical" evidence="1">
    <location>
        <begin position="52"/>
        <end position="70"/>
    </location>
</feature>
<dbReference type="EMBL" id="CP101751">
    <property type="protein sequence ID" value="UUC44788.1"/>
    <property type="molecule type" value="Genomic_DNA"/>
</dbReference>
<dbReference type="Pfam" id="PF13803">
    <property type="entry name" value="DUF4184"/>
    <property type="match status" value="1"/>
</dbReference>